<keyword evidence="1" id="KW-0812">Transmembrane</keyword>
<keyword evidence="1" id="KW-0472">Membrane</keyword>
<sequence length="79" mass="9452">MRDDTEILIDGESYCPITQMDQPEVVSIDNQQPEELEDVQEEPRSYRFMHNWNTVGICLIYNLCIVVLLVFIYLYKRKH</sequence>
<accession>A0AAU9FHX7</accession>
<dbReference type="EMBL" id="AP029264">
    <property type="protein sequence ID" value="BFF95344.1"/>
    <property type="molecule type" value="Genomic_DNA"/>
</dbReference>
<organism evidence="2 3">
    <name type="scientific">Drosophila madeirensis</name>
    <name type="common">Fruit fly</name>
    <dbReference type="NCBI Taxonomy" id="30013"/>
    <lineage>
        <taxon>Eukaryota</taxon>
        <taxon>Metazoa</taxon>
        <taxon>Ecdysozoa</taxon>
        <taxon>Arthropoda</taxon>
        <taxon>Hexapoda</taxon>
        <taxon>Insecta</taxon>
        <taxon>Pterygota</taxon>
        <taxon>Neoptera</taxon>
        <taxon>Endopterygota</taxon>
        <taxon>Diptera</taxon>
        <taxon>Brachycera</taxon>
        <taxon>Muscomorpha</taxon>
        <taxon>Ephydroidea</taxon>
        <taxon>Drosophilidae</taxon>
        <taxon>Drosophila</taxon>
        <taxon>Sophophora</taxon>
    </lineage>
</organism>
<protein>
    <submittedName>
        <fullName evidence="2">Uncharacterized protein</fullName>
    </submittedName>
</protein>
<feature type="transmembrane region" description="Helical" evidence="1">
    <location>
        <begin position="52"/>
        <end position="75"/>
    </location>
</feature>
<proteinExistence type="predicted"/>
<dbReference type="Proteomes" id="UP001500889">
    <property type="component" value="Chromosome U"/>
</dbReference>
<keyword evidence="1" id="KW-1133">Transmembrane helix</keyword>
<evidence type="ECO:0000313" key="3">
    <source>
        <dbReference type="Proteomes" id="UP001500889"/>
    </source>
</evidence>
<name>A0AAU9FHX7_DROMD</name>
<evidence type="ECO:0000313" key="2">
    <source>
        <dbReference type="EMBL" id="BFF95344.1"/>
    </source>
</evidence>
<reference evidence="2 3" key="1">
    <citation type="submission" date="2024-02" db="EMBL/GenBank/DDBJ databases">
        <title>A chromosome-level genome assembly of Drosophila madeirensis, a fruit fly species endemic to Madeira island.</title>
        <authorList>
            <person name="Tomihara K."/>
            <person name="Llopart A."/>
            <person name="Yamamoto D."/>
        </authorList>
    </citation>
    <scope>NUCLEOTIDE SEQUENCE [LARGE SCALE GENOMIC DNA]</scope>
    <source>
        <strain evidence="2 3">RF1</strain>
    </source>
</reference>
<gene>
    <name evidence="2" type="ORF">DMAD_12765</name>
</gene>
<dbReference type="AlphaFoldDB" id="A0AAU9FHX7"/>
<keyword evidence="3" id="KW-1185">Reference proteome</keyword>
<evidence type="ECO:0000256" key="1">
    <source>
        <dbReference type="SAM" id="Phobius"/>
    </source>
</evidence>